<reference evidence="1 2" key="1">
    <citation type="submission" date="2016-12" db="EMBL/GenBank/DDBJ databases">
        <title>The genomes of Aspergillus section Nigri reveals drivers in fungal speciation.</title>
        <authorList>
            <consortium name="DOE Joint Genome Institute"/>
            <person name="Vesth T.C."/>
            <person name="Nybo J."/>
            <person name="Theobald S."/>
            <person name="Brandl J."/>
            <person name="Frisvad J.C."/>
            <person name="Nielsen K.F."/>
            <person name="Lyhne E.K."/>
            <person name="Kogle M.E."/>
            <person name="Kuo A."/>
            <person name="Riley R."/>
            <person name="Clum A."/>
            <person name="Nolan M."/>
            <person name="Lipzen A."/>
            <person name="Salamov A."/>
            <person name="Henrissat B."/>
            <person name="Wiebenga A."/>
            <person name="De Vries R.P."/>
            <person name="Grigoriev I.V."/>
            <person name="Mortensen U.H."/>
            <person name="Andersen M.R."/>
            <person name="Baker S.E."/>
        </authorList>
    </citation>
    <scope>NUCLEOTIDE SEQUENCE [LARGE SCALE GENOMIC DNA]</scope>
    <source>
        <strain evidence="1 2">CBS 115572</strain>
    </source>
</reference>
<evidence type="ECO:0000313" key="2">
    <source>
        <dbReference type="Proteomes" id="UP000246702"/>
    </source>
</evidence>
<keyword evidence="2" id="KW-1185">Reference proteome</keyword>
<gene>
    <name evidence="1" type="ORF">BO94DRAFT_595463</name>
</gene>
<dbReference type="OrthoDB" id="4382065at2759"/>
<organism evidence="1 2">
    <name type="scientific">Aspergillus sclerotioniger CBS 115572</name>
    <dbReference type="NCBI Taxonomy" id="1450535"/>
    <lineage>
        <taxon>Eukaryota</taxon>
        <taxon>Fungi</taxon>
        <taxon>Dikarya</taxon>
        <taxon>Ascomycota</taxon>
        <taxon>Pezizomycotina</taxon>
        <taxon>Eurotiomycetes</taxon>
        <taxon>Eurotiomycetidae</taxon>
        <taxon>Eurotiales</taxon>
        <taxon>Aspergillaceae</taxon>
        <taxon>Aspergillus</taxon>
        <taxon>Aspergillus subgen. Circumdati</taxon>
    </lineage>
</organism>
<dbReference type="RefSeq" id="XP_025467666.1">
    <property type="nucleotide sequence ID" value="XM_025616227.1"/>
</dbReference>
<sequence>MGPFWPGEVPKFHALPDDIQRAILGYGLDIDSLHRLLAVKDATCLAWVANGEVLLAKMFEKSVDARLWPLAYLHYEVSQRDWWENESADVIYEMWERFSDMIYTPTPSSRQARDMLRFYKHVEFFASKYLADFRNELPTQNLEMLGHNMLISEKAFHVQRALYQHDILLQASATQCRTPNWSRETAEQACIRYLFSWSKSVRIQFRLINWYLHRDGSPRLLSASTRGEVLTGQ</sequence>
<comment type="caution">
    <text evidence="1">The sequence shown here is derived from an EMBL/GenBank/DDBJ whole genome shotgun (WGS) entry which is preliminary data.</text>
</comment>
<accession>A0A317WNE6</accession>
<name>A0A317WNE6_9EURO</name>
<dbReference type="EMBL" id="MSFK01000013">
    <property type="protein sequence ID" value="PWY87883.1"/>
    <property type="molecule type" value="Genomic_DNA"/>
</dbReference>
<proteinExistence type="predicted"/>
<evidence type="ECO:0000313" key="1">
    <source>
        <dbReference type="EMBL" id="PWY87883.1"/>
    </source>
</evidence>
<dbReference type="AlphaFoldDB" id="A0A317WNE6"/>
<dbReference type="Proteomes" id="UP000246702">
    <property type="component" value="Unassembled WGS sequence"/>
</dbReference>
<protein>
    <submittedName>
        <fullName evidence="1">Uncharacterized protein</fullName>
    </submittedName>
</protein>
<dbReference type="GeneID" id="37118370"/>